<keyword evidence="1 4" id="KW-0413">Isomerase</keyword>
<feature type="chain" id="PRO_5039238097" evidence="2">
    <location>
        <begin position="21"/>
        <end position="467"/>
    </location>
</feature>
<accession>A0A9D2CXY5</accession>
<evidence type="ECO:0000256" key="2">
    <source>
        <dbReference type="SAM" id="SignalP"/>
    </source>
</evidence>
<proteinExistence type="predicted"/>
<keyword evidence="1" id="KW-0697">Rotamase</keyword>
<dbReference type="InterPro" id="IPR046357">
    <property type="entry name" value="PPIase_dom_sf"/>
</dbReference>
<name>A0A9D2CXY5_9BACE</name>
<dbReference type="EMBL" id="DXCK01000131">
    <property type="protein sequence ID" value="HIZ02573.1"/>
    <property type="molecule type" value="Genomic_DNA"/>
</dbReference>
<evidence type="ECO:0000313" key="5">
    <source>
        <dbReference type="Proteomes" id="UP000824023"/>
    </source>
</evidence>
<dbReference type="GO" id="GO:0003755">
    <property type="term" value="F:peptidyl-prolyl cis-trans isomerase activity"/>
    <property type="evidence" value="ECO:0007669"/>
    <property type="project" value="UniProtKB-KW"/>
</dbReference>
<sequence length="467" mass="53829">MTLKHFCLLLCLCPFLALFAGEDPVLMRVGNRAVPRSEFEYFVRRTGADGLSRDSLGRLARLYADFRLKVQAAEAMGLDTARKVCDEVACYRANLSRVYLTDSAALSQALLRRYKHLQRLGPHIRMRQIYRYLPQNVTYTSLREAVAQMDSVYDVLKRQGLGAFDMLVERFSDDRSVHWLYGIQTSAEMEDTLSVLRPGECSQPFFTPRGLHIVQVLERVEVPSFASVRDSLLRACPQCVDEAARALAENLRQVYGFPKDRSPLSDEQVRTILFAEYDSLEHRVPAFRLAVQLHRDTLLARAVARRTLGQEVPEAELAAYFERHRTRYHWDTPRFRGIVLRCTGRRVAKRVRKMLKQLPPADWQDAIRLLFNNEEVQVEAEQGTFIPGQNPYVDERIFRRGKAPQSADYPHVVLVGQKLKGPDDYREISEALLTDYRADQEEHWIRSLRSASKVEINQEVLKTVNKQ</sequence>
<comment type="caution">
    <text evidence="4">The sequence shown here is derived from an EMBL/GenBank/DDBJ whole genome shotgun (WGS) entry which is preliminary data.</text>
</comment>
<feature type="signal peptide" evidence="2">
    <location>
        <begin position="1"/>
        <end position="20"/>
    </location>
</feature>
<keyword evidence="2" id="KW-0732">Signal</keyword>
<dbReference type="InterPro" id="IPR000297">
    <property type="entry name" value="PPIase_PpiC"/>
</dbReference>
<protein>
    <submittedName>
        <fullName evidence="4">Peptidyl-prolyl cis-trans isomerase</fullName>
    </submittedName>
</protein>
<reference evidence="4" key="2">
    <citation type="submission" date="2021-04" db="EMBL/GenBank/DDBJ databases">
        <authorList>
            <person name="Gilroy R."/>
        </authorList>
    </citation>
    <scope>NUCLEOTIDE SEQUENCE</scope>
    <source>
        <strain evidence="4">ChiHjej12B11-24981</strain>
    </source>
</reference>
<dbReference type="InterPro" id="IPR050245">
    <property type="entry name" value="PrsA_foldase"/>
</dbReference>
<dbReference type="Pfam" id="PF00639">
    <property type="entry name" value="Rotamase"/>
    <property type="match status" value="1"/>
</dbReference>
<dbReference type="AlphaFoldDB" id="A0A9D2CXY5"/>
<dbReference type="PANTHER" id="PTHR47245">
    <property type="entry name" value="PEPTIDYLPROLYL ISOMERASE"/>
    <property type="match status" value="1"/>
</dbReference>
<dbReference type="Gene3D" id="3.10.50.40">
    <property type="match status" value="1"/>
</dbReference>
<evidence type="ECO:0000256" key="1">
    <source>
        <dbReference type="PROSITE-ProRule" id="PRU00278"/>
    </source>
</evidence>
<reference evidence="4" key="1">
    <citation type="journal article" date="2021" name="PeerJ">
        <title>Extensive microbial diversity within the chicken gut microbiome revealed by metagenomics and culture.</title>
        <authorList>
            <person name="Gilroy R."/>
            <person name="Ravi A."/>
            <person name="Getino M."/>
            <person name="Pursley I."/>
            <person name="Horton D.L."/>
            <person name="Alikhan N.F."/>
            <person name="Baker D."/>
            <person name="Gharbi K."/>
            <person name="Hall N."/>
            <person name="Watson M."/>
            <person name="Adriaenssens E.M."/>
            <person name="Foster-Nyarko E."/>
            <person name="Jarju S."/>
            <person name="Secka A."/>
            <person name="Antonio M."/>
            <person name="Oren A."/>
            <person name="Chaudhuri R.R."/>
            <person name="La Ragione R."/>
            <person name="Hildebrand F."/>
            <person name="Pallen M.J."/>
        </authorList>
    </citation>
    <scope>NUCLEOTIDE SEQUENCE</scope>
    <source>
        <strain evidence="4">ChiHjej12B11-24981</strain>
    </source>
</reference>
<dbReference type="PROSITE" id="PS50198">
    <property type="entry name" value="PPIC_PPIASE_2"/>
    <property type="match status" value="1"/>
</dbReference>
<evidence type="ECO:0000259" key="3">
    <source>
        <dbReference type="PROSITE" id="PS50198"/>
    </source>
</evidence>
<dbReference type="SUPFAM" id="SSF54534">
    <property type="entry name" value="FKBP-like"/>
    <property type="match status" value="1"/>
</dbReference>
<organism evidence="4 5">
    <name type="scientific">Candidatus Bacteroides merdipullorum</name>
    <dbReference type="NCBI Taxonomy" id="2838474"/>
    <lineage>
        <taxon>Bacteria</taxon>
        <taxon>Pseudomonadati</taxon>
        <taxon>Bacteroidota</taxon>
        <taxon>Bacteroidia</taxon>
        <taxon>Bacteroidales</taxon>
        <taxon>Bacteroidaceae</taxon>
        <taxon>Bacteroides</taxon>
    </lineage>
</organism>
<feature type="domain" description="PpiC" evidence="3">
    <location>
        <begin position="121"/>
        <end position="218"/>
    </location>
</feature>
<dbReference type="PANTHER" id="PTHR47245:SF2">
    <property type="entry name" value="PEPTIDYL-PROLYL CIS-TRANS ISOMERASE HP_0175-RELATED"/>
    <property type="match status" value="1"/>
</dbReference>
<gene>
    <name evidence="4" type="ORF">H9819_10070</name>
</gene>
<evidence type="ECO:0000313" key="4">
    <source>
        <dbReference type="EMBL" id="HIZ02573.1"/>
    </source>
</evidence>
<dbReference type="Proteomes" id="UP000824023">
    <property type="component" value="Unassembled WGS sequence"/>
</dbReference>